<reference evidence="12 13" key="1">
    <citation type="submission" date="2014-04" db="EMBL/GenBank/DDBJ databases">
        <title>Genome evolution of avian class.</title>
        <authorList>
            <person name="Zhang G."/>
            <person name="Li C."/>
        </authorList>
    </citation>
    <scope>NUCLEOTIDE SEQUENCE [LARGE SCALE GENOMIC DNA]</scope>
    <source>
        <strain evidence="12">BGI_N302</strain>
    </source>
</reference>
<feature type="domain" description="Peptidase S74" evidence="11">
    <location>
        <begin position="433"/>
        <end position="541"/>
    </location>
</feature>
<evidence type="ECO:0000313" key="13">
    <source>
        <dbReference type="Proteomes" id="UP000052976"/>
    </source>
</evidence>
<proteinExistence type="inferred from homology"/>
<dbReference type="InterPro" id="IPR025719">
    <property type="entry name" value="MYRF_C2"/>
</dbReference>
<feature type="DNA-binding region" description="NDT80" evidence="7">
    <location>
        <begin position="118"/>
        <end position="387"/>
    </location>
</feature>
<keyword evidence="4 9" id="KW-1133">Transmembrane helix</keyword>
<dbReference type="SUPFAM" id="SSF49417">
    <property type="entry name" value="p53-like transcription factors"/>
    <property type="match status" value="1"/>
</dbReference>
<evidence type="ECO:0000259" key="10">
    <source>
        <dbReference type="PROSITE" id="PS51517"/>
    </source>
</evidence>
<dbReference type="Pfam" id="PF13887">
    <property type="entry name" value="MYRF_ICA"/>
    <property type="match status" value="1"/>
</dbReference>
<gene>
    <name evidence="12" type="ORF">N302_08835</name>
</gene>
<evidence type="ECO:0000256" key="4">
    <source>
        <dbReference type="ARBA" id="ARBA00022989"/>
    </source>
</evidence>
<dbReference type="EMBL" id="KK718745">
    <property type="protein sequence ID" value="KFO58456.1"/>
    <property type="molecule type" value="Genomic_DNA"/>
</dbReference>
<keyword evidence="5 7" id="KW-0238">DNA-binding</keyword>
<evidence type="ECO:0000256" key="8">
    <source>
        <dbReference type="SAM" id="MobiDB-lite"/>
    </source>
</evidence>
<evidence type="ECO:0000256" key="5">
    <source>
        <dbReference type="ARBA" id="ARBA00023125"/>
    </source>
</evidence>
<keyword evidence="13" id="KW-1185">Reference proteome</keyword>
<dbReference type="AlphaFoldDB" id="A0A091EN33"/>
<evidence type="ECO:0000256" key="3">
    <source>
        <dbReference type="ARBA" id="ARBA00022692"/>
    </source>
</evidence>
<dbReference type="InterPro" id="IPR030392">
    <property type="entry name" value="S74_ICA"/>
</dbReference>
<feature type="transmembrane region" description="Helical" evidence="9">
    <location>
        <begin position="606"/>
        <end position="631"/>
    </location>
</feature>
<dbReference type="InterPro" id="IPR026932">
    <property type="entry name" value="MYRF_ICA"/>
</dbReference>
<accession>A0A091EN33</accession>
<dbReference type="Pfam" id="PF13884">
    <property type="entry name" value="Peptidase_S74"/>
    <property type="match status" value="1"/>
</dbReference>
<name>A0A091EN33_CORBR</name>
<dbReference type="InterPro" id="IPR037141">
    <property type="entry name" value="NDT80_DNA-bd_dom_sf"/>
</dbReference>
<dbReference type="InterPro" id="IPR008967">
    <property type="entry name" value="p53-like_TF_DNA-bd_sf"/>
</dbReference>
<dbReference type="GO" id="GO:0043565">
    <property type="term" value="F:sequence-specific DNA binding"/>
    <property type="evidence" value="ECO:0007669"/>
    <property type="project" value="TreeGrafter"/>
</dbReference>
<dbReference type="PANTHER" id="PTHR13029:SF17">
    <property type="entry name" value="MYELIN REGULATORY FACTOR-LIKE PROTEIN"/>
    <property type="match status" value="1"/>
</dbReference>
<dbReference type="FunFam" id="2.60.40.1390:FF:000004">
    <property type="entry name" value="Myelin regulatory factor"/>
    <property type="match status" value="1"/>
</dbReference>
<feature type="region of interest" description="Disordered" evidence="8">
    <location>
        <begin position="31"/>
        <end position="51"/>
    </location>
</feature>
<comment type="similarity">
    <text evidence="2">Belongs to the MRF family.</text>
</comment>
<organism evidence="12 13">
    <name type="scientific">Corvus brachyrhynchos</name>
    <name type="common">American crow</name>
    <dbReference type="NCBI Taxonomy" id="85066"/>
    <lineage>
        <taxon>Eukaryota</taxon>
        <taxon>Metazoa</taxon>
        <taxon>Chordata</taxon>
        <taxon>Craniata</taxon>
        <taxon>Vertebrata</taxon>
        <taxon>Euteleostomi</taxon>
        <taxon>Archelosauria</taxon>
        <taxon>Archosauria</taxon>
        <taxon>Dinosauria</taxon>
        <taxon>Saurischia</taxon>
        <taxon>Theropoda</taxon>
        <taxon>Coelurosauria</taxon>
        <taxon>Aves</taxon>
        <taxon>Neognathae</taxon>
        <taxon>Neoaves</taxon>
        <taxon>Telluraves</taxon>
        <taxon>Australaves</taxon>
        <taxon>Passeriformes</taxon>
        <taxon>Corvoidea</taxon>
        <taxon>Corvidae</taxon>
        <taxon>Corvus</taxon>
    </lineage>
</organism>
<dbReference type="PROSITE" id="PS51517">
    <property type="entry name" value="NDT80"/>
    <property type="match status" value="1"/>
</dbReference>
<dbReference type="GO" id="GO:0003700">
    <property type="term" value="F:DNA-binding transcription factor activity"/>
    <property type="evidence" value="ECO:0007669"/>
    <property type="project" value="UniProtKB-UniRule"/>
</dbReference>
<dbReference type="Gene3D" id="2.60.40.1390">
    <property type="entry name" value="NDT80 DNA-binding domain"/>
    <property type="match status" value="1"/>
</dbReference>
<dbReference type="InterPro" id="IPR024061">
    <property type="entry name" value="NDT80_DNA-bd_dom"/>
</dbReference>
<evidence type="ECO:0000256" key="6">
    <source>
        <dbReference type="ARBA" id="ARBA00023136"/>
    </source>
</evidence>
<keyword evidence="6 9" id="KW-0472">Membrane</keyword>
<evidence type="ECO:0000256" key="2">
    <source>
        <dbReference type="ARBA" id="ARBA00008221"/>
    </source>
</evidence>
<dbReference type="Pfam" id="PF05224">
    <property type="entry name" value="NDT80_PhoG"/>
    <property type="match status" value="1"/>
</dbReference>
<sequence length="875" mass="98357">GQDVHGALENPMVDTSLLEEFISSDIEFGTLQSQLPDSPPDSGSEPYSPPQLQTPWYNTLWPSGLQPPLPCPSAMAPSKLPCGFMETYSDPNAMRQLSTISQDCCLKTENAVTPWNHSTSSSCLGFNYSCFQPNAAQISGSISAVSSKKRKLSQLLGDVIDSPVQSQDSRQAAVRDCAAEVQEYDSDGQNAALEKCCQALTWQPYQTSQWNSLFNSNYEKLPAVGYHIVTDKGFNFSTADDAFVCQKKNHFQITVHIRIIGQPKYVKTQQGRKPIEKFYLKAYGIKANQTIAIEQSQSDRSKKTFNPVKVDLPGDQITKVTLGRLHFSETTANNMRKKGKPNPDQRYFMLVVGLYAVSQDQFYLLSANVSEKIIVRASNPGQFENDSDVLWQRGHVPETIVCHGRVGINTDAPDEALVVCGNAKVMGRVMHPSDSRAKQNIREVDTNEQLRRITQMRLVEYDYKPEFASVMGIKDTHETGIIAQEVKGLLPEAVREVGDVACNDGEKIENFLMVDKDQIFMENVGAVKQLCKLTNNLEVRIEELEQWNRKLARLKRLSSLKSTVSEESKVSRYSRANSLLPSIKPVPLKSRKVCLSKTKESCSTKIFRVTVIALLAIMALCALTIWSLYLLSIHDRRFEKHPVSNSSSVPVSPSTTTAALQRESTISQSTQPISRIPEVNFCDILPCDKVYCCPIHQPKVKSLSYEKNNAKEKGYLSLQTKQGSYLQWQNEGIDTTVSSIQILETQQSIDNRYCRKNLHCSSGNFSYVIPINKYTPMDVEISLEINTTEPLIIFLCKVTFGNYCSHYSSSQNSRKDFQETTQGRQHVWALPVAKLYDSAYSFRVAVPGFASCLTDPYFAGMFFTDYYFYFYRQCN</sequence>
<evidence type="ECO:0000256" key="9">
    <source>
        <dbReference type="SAM" id="Phobius"/>
    </source>
</evidence>
<dbReference type="GO" id="GO:0016540">
    <property type="term" value="P:protein autoprocessing"/>
    <property type="evidence" value="ECO:0007669"/>
    <property type="project" value="InterPro"/>
</dbReference>
<dbReference type="Proteomes" id="UP000052976">
    <property type="component" value="Unassembled WGS sequence"/>
</dbReference>
<dbReference type="GO" id="GO:0005634">
    <property type="term" value="C:nucleus"/>
    <property type="evidence" value="ECO:0007669"/>
    <property type="project" value="TreeGrafter"/>
</dbReference>
<dbReference type="PROSITE" id="PS51688">
    <property type="entry name" value="ICA"/>
    <property type="match status" value="1"/>
</dbReference>
<dbReference type="InterPro" id="IPR051577">
    <property type="entry name" value="MRF-like"/>
</dbReference>
<dbReference type="GO" id="GO:0005789">
    <property type="term" value="C:endoplasmic reticulum membrane"/>
    <property type="evidence" value="ECO:0007669"/>
    <property type="project" value="TreeGrafter"/>
</dbReference>
<dbReference type="Pfam" id="PF13888">
    <property type="entry name" value="MRF_C2"/>
    <property type="match status" value="1"/>
</dbReference>
<dbReference type="CDD" id="cd10144">
    <property type="entry name" value="Peptidase_S74_CIMCD"/>
    <property type="match status" value="1"/>
</dbReference>
<feature type="non-terminal residue" evidence="12">
    <location>
        <position position="1"/>
    </location>
</feature>
<evidence type="ECO:0000256" key="1">
    <source>
        <dbReference type="ARBA" id="ARBA00004167"/>
    </source>
</evidence>
<dbReference type="GO" id="GO:0045893">
    <property type="term" value="P:positive regulation of DNA-templated transcription"/>
    <property type="evidence" value="ECO:0007669"/>
    <property type="project" value="TreeGrafter"/>
</dbReference>
<feature type="non-terminal residue" evidence="12">
    <location>
        <position position="875"/>
    </location>
</feature>
<comment type="subcellular location">
    <subcellularLocation>
        <location evidence="1">Membrane</location>
        <topology evidence="1">Single-pass membrane protein</topology>
    </subcellularLocation>
</comment>
<evidence type="ECO:0000259" key="11">
    <source>
        <dbReference type="PROSITE" id="PS51688"/>
    </source>
</evidence>
<keyword evidence="3 9" id="KW-0812">Transmembrane</keyword>
<evidence type="ECO:0000313" key="12">
    <source>
        <dbReference type="EMBL" id="KFO58456.1"/>
    </source>
</evidence>
<protein>
    <submittedName>
        <fullName evidence="12">Myelin regulatory factor-like</fullName>
    </submittedName>
</protein>
<dbReference type="STRING" id="85066.A0A091EN33"/>
<feature type="domain" description="NDT80" evidence="10">
    <location>
        <begin position="118"/>
        <end position="387"/>
    </location>
</feature>
<dbReference type="PANTHER" id="PTHR13029">
    <property type="match status" value="1"/>
</dbReference>
<evidence type="ECO:0000256" key="7">
    <source>
        <dbReference type="PROSITE-ProRule" id="PRU00850"/>
    </source>
</evidence>